<name>A0A3A2Z8N5_9EURO</name>
<comment type="subunit">
    <text evidence="2">Homodimer.</text>
</comment>
<evidence type="ECO:0000256" key="4">
    <source>
        <dbReference type="ARBA" id="ARBA00022676"/>
    </source>
</evidence>
<dbReference type="SUPFAM" id="SSF53756">
    <property type="entry name" value="UDP-Glycosyltransferase/glycogen phosphorylase"/>
    <property type="match status" value="1"/>
</dbReference>
<dbReference type="AlphaFoldDB" id="A0A3A2Z8N5"/>
<gene>
    <name evidence="9" type="ORF">PHISCL_08188</name>
</gene>
<accession>A0A3A2Z8N5</accession>
<dbReference type="OrthoDB" id="937291at2759"/>
<dbReference type="Pfam" id="PF00534">
    <property type="entry name" value="Glycos_transf_1"/>
    <property type="match status" value="1"/>
</dbReference>
<evidence type="ECO:0000256" key="2">
    <source>
        <dbReference type="ARBA" id="ARBA00011738"/>
    </source>
</evidence>
<dbReference type="InterPro" id="IPR052078">
    <property type="entry name" value="Trehalose_Metab_GTase"/>
</dbReference>
<organism evidence="9 10">
    <name type="scientific">Aspergillus sclerotialis</name>
    <dbReference type="NCBI Taxonomy" id="2070753"/>
    <lineage>
        <taxon>Eukaryota</taxon>
        <taxon>Fungi</taxon>
        <taxon>Dikarya</taxon>
        <taxon>Ascomycota</taxon>
        <taxon>Pezizomycotina</taxon>
        <taxon>Eurotiomycetes</taxon>
        <taxon>Eurotiomycetidae</taxon>
        <taxon>Eurotiales</taxon>
        <taxon>Aspergillaceae</taxon>
        <taxon>Aspergillus</taxon>
        <taxon>Aspergillus subgen. Polypaecilum</taxon>
    </lineage>
</organism>
<evidence type="ECO:0000259" key="8">
    <source>
        <dbReference type="Pfam" id="PF21269"/>
    </source>
</evidence>
<dbReference type="PANTHER" id="PTHR47779:SF1">
    <property type="entry name" value="SYNTHASE (CCG-9), PUTATIVE (AFU_ORTHOLOGUE AFUA_3G12100)-RELATED"/>
    <property type="match status" value="1"/>
</dbReference>
<keyword evidence="4" id="KW-0328">Glycosyltransferase</keyword>
<keyword evidence="3" id="KW-0313">Glucose metabolism</keyword>
<evidence type="ECO:0000256" key="3">
    <source>
        <dbReference type="ARBA" id="ARBA00022526"/>
    </source>
</evidence>
<feature type="domain" description="Glycosyl transferase family 1" evidence="7">
    <location>
        <begin position="408"/>
        <end position="583"/>
    </location>
</feature>
<evidence type="ECO:0000259" key="7">
    <source>
        <dbReference type="Pfam" id="PF00534"/>
    </source>
</evidence>
<reference evidence="10" key="1">
    <citation type="submission" date="2017-02" db="EMBL/GenBank/DDBJ databases">
        <authorList>
            <person name="Tafer H."/>
            <person name="Lopandic K."/>
        </authorList>
    </citation>
    <scope>NUCLEOTIDE SEQUENCE [LARGE SCALE GENOMIC DNA]</scope>
    <source>
        <strain evidence="10">CBS 366.77</strain>
    </source>
</reference>
<dbReference type="Gene3D" id="3.40.50.2000">
    <property type="entry name" value="Glycogen Phosphorylase B"/>
    <property type="match status" value="2"/>
</dbReference>
<evidence type="ECO:0000256" key="6">
    <source>
        <dbReference type="ARBA" id="ARBA00023277"/>
    </source>
</evidence>
<evidence type="ECO:0000256" key="5">
    <source>
        <dbReference type="ARBA" id="ARBA00022679"/>
    </source>
</evidence>
<dbReference type="STRING" id="2070753.A0A3A2Z8N5"/>
<feature type="domain" description="Trehalose synthase N-terminal" evidence="8">
    <location>
        <begin position="189"/>
        <end position="352"/>
    </location>
</feature>
<dbReference type="InterPro" id="IPR001296">
    <property type="entry name" value="Glyco_trans_1"/>
</dbReference>
<sequence length="647" mass="72755">MTSDNSTSTIAIAIRDTTYLLDFMAQRFSREEYSSIVDFILRKLREFGEKHMEKFLGAAMPKHLAAKYPSLCSRLWAELDIIPAVLPEANLADSTAEFNTPSSHSPSWSTRALDEQAESMGRKCVRLFGPEKIPLLQVGYQGMVEVDSSFMVRLATIDEFAKTVGSKTWNSIQHYATDIQQRKVKVAFFSSTPQGGGVALMRHALVRLGYTLGVDFKWYVPKPRPGVFHITKTAHNILQGVAQPDKRISKEDHELVMEWIRENSRRYWLSPGGPLRPPSEGGADFVVVDDPQMPSLIPIAKTQAPDRPVIYRSHIQIRRDLISQPGSPQAELWDNLWENIKAADLFISHPVKCFVPTNVPEEIVGYMPATTDWLDGLNKNMRDWDAAFYGRSFNAAARNLGLPTVDYPEDKYIVQIARFDPSKGIPDVIDAYEKFHNRLVTDFPDVRPPKLVLCGHGSVDDPDGAIVYDNAVAHVERDLAYIRDMICVKRVRPSDQKLNAILSKAKIVLQLSSREGFEVKVSEAVHKGKPVIASKAGGIPFQVEHGKNGFLVDVGDTDAVANYLFDLWTDGELYERMCKYGRAHIPDEVSTCGNMLNWLYLASKLTKGEEIKPNGRWVNDMARHEAGYPYTDDEARLKRDAQTGNLN</sequence>
<comment type="caution">
    <text evidence="9">The sequence shown here is derived from an EMBL/GenBank/DDBJ whole genome shotgun (WGS) entry which is preliminary data.</text>
</comment>
<dbReference type="InterPro" id="IPR049438">
    <property type="entry name" value="TreT_GT1"/>
</dbReference>
<evidence type="ECO:0000313" key="10">
    <source>
        <dbReference type="Proteomes" id="UP000266188"/>
    </source>
</evidence>
<keyword evidence="10" id="KW-1185">Reference proteome</keyword>
<keyword evidence="6" id="KW-0119">Carbohydrate metabolism</keyword>
<dbReference type="EMBL" id="MVGC01000402">
    <property type="protein sequence ID" value="RJE19468.1"/>
    <property type="molecule type" value="Genomic_DNA"/>
</dbReference>
<evidence type="ECO:0000256" key="1">
    <source>
        <dbReference type="ARBA" id="ARBA00009481"/>
    </source>
</evidence>
<dbReference type="CDD" id="cd03792">
    <property type="entry name" value="GT4_trehalose_phosphorylase"/>
    <property type="match status" value="1"/>
</dbReference>
<protein>
    <submittedName>
        <fullName evidence="9">Trehalose synthase</fullName>
    </submittedName>
</protein>
<dbReference type="Pfam" id="PF21269">
    <property type="entry name" value="TreT_GT1"/>
    <property type="match status" value="1"/>
</dbReference>
<evidence type="ECO:0000313" key="9">
    <source>
        <dbReference type="EMBL" id="RJE19468.1"/>
    </source>
</evidence>
<dbReference type="GO" id="GO:0006006">
    <property type="term" value="P:glucose metabolic process"/>
    <property type="evidence" value="ECO:0007669"/>
    <property type="project" value="UniProtKB-KW"/>
</dbReference>
<proteinExistence type="inferred from homology"/>
<comment type="similarity">
    <text evidence="1">Belongs to the glycosyltransferase group 1 family. Glycosyltransferase 4 subfamily.</text>
</comment>
<keyword evidence="5" id="KW-0808">Transferase</keyword>
<dbReference type="Proteomes" id="UP000266188">
    <property type="component" value="Unassembled WGS sequence"/>
</dbReference>
<dbReference type="GO" id="GO:0016757">
    <property type="term" value="F:glycosyltransferase activity"/>
    <property type="evidence" value="ECO:0007669"/>
    <property type="project" value="UniProtKB-KW"/>
</dbReference>
<dbReference type="PANTHER" id="PTHR47779">
    <property type="entry name" value="SYNTHASE (CCG-9), PUTATIVE (AFU_ORTHOLOGUE AFUA_3G12100)-RELATED"/>
    <property type="match status" value="1"/>
</dbReference>